<keyword evidence="3" id="KW-1185">Reference proteome</keyword>
<dbReference type="Proteomes" id="UP000464378">
    <property type="component" value="Chromosome"/>
</dbReference>
<dbReference type="KEGG" id="tim:GMBLW1_29260"/>
<evidence type="ECO:0000313" key="3">
    <source>
        <dbReference type="Proteomes" id="UP000464378"/>
    </source>
</evidence>
<evidence type="ECO:0000256" key="1">
    <source>
        <dbReference type="SAM" id="MobiDB-lite"/>
    </source>
</evidence>
<dbReference type="InParanoid" id="A0A6C2YI40"/>
<evidence type="ECO:0000313" key="2">
    <source>
        <dbReference type="EMBL" id="VIP01034.1"/>
    </source>
</evidence>
<proteinExistence type="predicted"/>
<reference evidence="2" key="1">
    <citation type="submission" date="2019-04" db="EMBL/GenBank/DDBJ databases">
        <authorList>
            <consortium name="Science for Life Laboratories"/>
        </authorList>
    </citation>
    <scope>NUCLEOTIDE SEQUENCE</scope>
    <source>
        <strain evidence="2">MBLW1</strain>
    </source>
</reference>
<accession>A0A6C2YI40</accession>
<sequence length="964" mass="107986">MIDPYRSYLTIPAPVALWLGGVTWSATGEALEWPDGRTFALTPQIALFLEGFAMQKRVIPFGQIVVLLACLGLNRQAEQEGTLGGEAVGCPPLFAEVFRQTGSQLRNAGALAGMLCLGIPPAHRVPDGGGRAVASWLQQSMSLATLSVSDSTTVVELPRLSPLEFYQRMRAGWERLSIAERIHWFQHGRAPLPEVPTEAVQPVVEVRPTAQEMLTELLQERTRLKPARHLMPHLQSALSFPPRKLESSELPSGGYSDVTNRGTPDRLLLSQFALDAEELIRRFAERELLYHRREESPQSHDETLLVVLDQGVRTWGNVRLGLTAAVAVLLNLGDQRGMRLELVVSSDPEKRYSLDELALAELGDLLEDASLQRLPLAAVQGLFRDAESTHVDLVVLTHPRSLAEMQQSGWMQAIPADVRCFGLLLDETGLLQFGPIPDGQLQVRSRCQLQWDFPDESDAPEPESDDGRWTGQAKGFQTPFSLPLSGEISGLFWTIPDEHLLVVTNRSELILVRSPVNNADAPIDSQVVLQGQKLPQFMCMPRHDVVPFDFVMAGIGEIFLGIHLPIREREPTEQPVLLRLNYERRTLHQLALDRSRGRWMLDSDANIVHWNEFRTIRIAPNSLEILSRGGHRDPSAGISSGMVRSRFASASSPRPSQLEPPIGIPLAMQRQWQSPTWPKENPVSEVELECDCLRPDDRLTLHVAGHLELHGSQPMRIDVKDDGIVTLQDCSFGRAVLRHPILVVPIYVPRRFPNPVSVWVFRLPTSELPQLGIRVLRHNAGTWMPPIALNLDGSRMAWMPTVDRLEILNPLDGTLFVGSEMNPEMTIERVVFRDGMIRVETSRFVYEIAWGSPVLRVNSWPKDEAPELFGESASAAVTEAPNGFWRVSTTLMGRLQLCGDLQGNWFLRRESVREHFVIRVSGGSLDLLAPDGEYFGERNNRPEHAKLVSARQMRQIIHRFFETT</sequence>
<feature type="compositionally biased region" description="Acidic residues" evidence="1">
    <location>
        <begin position="453"/>
        <end position="464"/>
    </location>
</feature>
<protein>
    <submittedName>
        <fullName evidence="2">Uncharacterized protein</fullName>
    </submittedName>
</protein>
<dbReference type="EMBL" id="LR593887">
    <property type="protein sequence ID" value="VTR97493.1"/>
    <property type="molecule type" value="Genomic_DNA"/>
</dbReference>
<gene>
    <name evidence="2" type="ORF">GMBLW1_29260</name>
</gene>
<organism evidence="2">
    <name type="scientific">Tuwongella immobilis</name>
    <dbReference type="NCBI Taxonomy" id="692036"/>
    <lineage>
        <taxon>Bacteria</taxon>
        <taxon>Pseudomonadati</taxon>
        <taxon>Planctomycetota</taxon>
        <taxon>Planctomycetia</taxon>
        <taxon>Gemmatales</taxon>
        <taxon>Gemmataceae</taxon>
        <taxon>Tuwongella</taxon>
    </lineage>
</organism>
<name>A0A6C2YI40_9BACT</name>
<feature type="region of interest" description="Disordered" evidence="1">
    <location>
        <begin position="453"/>
        <end position="472"/>
    </location>
</feature>
<dbReference type="AlphaFoldDB" id="A0A6C2YI40"/>
<dbReference type="RefSeq" id="WP_162656247.1">
    <property type="nucleotide sequence ID" value="NZ_LR593887.1"/>
</dbReference>
<dbReference type="EMBL" id="LR586016">
    <property type="protein sequence ID" value="VIP01034.1"/>
    <property type="molecule type" value="Genomic_DNA"/>
</dbReference>